<proteinExistence type="predicted"/>
<dbReference type="Proteomes" id="UP001364695">
    <property type="component" value="Unassembled WGS sequence"/>
</dbReference>
<evidence type="ECO:0000313" key="1">
    <source>
        <dbReference type="EMBL" id="MEJ7138343.1"/>
    </source>
</evidence>
<accession>A0ACC6P266</accession>
<dbReference type="EMBL" id="JAWDIE010000010">
    <property type="protein sequence ID" value="MEJ7138343.1"/>
    <property type="molecule type" value="Genomic_DNA"/>
</dbReference>
<gene>
    <name evidence="1" type="ORF">RV045_07850</name>
</gene>
<protein>
    <submittedName>
        <fullName evidence="1">DUF484 family protein</fullName>
    </submittedName>
</protein>
<comment type="caution">
    <text evidence="1">The sequence shown here is derived from an EMBL/GenBank/DDBJ whole genome shotgun (WGS) entry which is preliminary data.</text>
</comment>
<sequence length="235" mass="25481">MSADLNLQGITEEDIAEYLVLTPGFFERHATLLATIQLVSPLGKRVVSLQERQMEMLRDRIKGLEQRLVDMIRNAQDNESLHQRLLGLANTLMLTADASQLPGVLCEVLREQFQVPAVGLRLWGVTQAWAHLPCTEGVSAEVRSLAASLGQPYCGANSGFEAAQWLEGESPGEGLSLAQSITSIALIQLQRSDGRSFGLLALGSPDPARFGADMDTDVLRHLGHLAQSALSRLLG</sequence>
<reference evidence="1" key="1">
    <citation type="submission" date="2023-10" db="EMBL/GenBank/DDBJ databases">
        <title>Amphibacter perezi, gen. nov., sp. nov. a novel taxa of the family Comamonadaceae, class Betaproteobacteria isolated from the skin microbiota of Pelophylax perezi from different populations.</title>
        <authorList>
            <person name="Costa S."/>
            <person name="Proenca D.N."/>
            <person name="Lopes I."/>
            <person name="Morais P.V."/>
        </authorList>
    </citation>
    <scope>NUCLEOTIDE SEQUENCE</scope>
    <source>
        <strain evidence="1">SL12-8</strain>
    </source>
</reference>
<name>A0ACC6P266_9BURK</name>
<organism evidence="1 2">
    <name type="scientific">Amphibiibacter pelophylacis</name>
    <dbReference type="NCBI Taxonomy" id="1799477"/>
    <lineage>
        <taxon>Bacteria</taxon>
        <taxon>Pseudomonadati</taxon>
        <taxon>Pseudomonadota</taxon>
        <taxon>Betaproteobacteria</taxon>
        <taxon>Burkholderiales</taxon>
        <taxon>Sphaerotilaceae</taxon>
        <taxon>Amphibiibacter</taxon>
    </lineage>
</organism>
<evidence type="ECO:0000313" key="2">
    <source>
        <dbReference type="Proteomes" id="UP001364695"/>
    </source>
</evidence>
<keyword evidence="2" id="KW-1185">Reference proteome</keyword>